<dbReference type="Proteomes" id="UP000828941">
    <property type="component" value="Chromosome 1"/>
</dbReference>
<protein>
    <submittedName>
        <fullName evidence="1">Uncharacterized protein</fullName>
    </submittedName>
</protein>
<keyword evidence="2" id="KW-1185">Reference proteome</keyword>
<proteinExistence type="predicted"/>
<accession>A0ACB9Q8C9</accession>
<gene>
    <name evidence="1" type="ORF">L6164_001057</name>
</gene>
<sequence length="178" mass="19822">MAIVGVSMSFDLAKVPRLVPLHYSSFTRNSAGPKRIRQARCVGSSGRTSTVYVNPRFGSSKGGAGLLERPSFDQSQFEPMTQVRKGGGIGPLNARKRVGNIDWYRVLLIDDLHHTEDLVAKVLPWAVPLVTPVKARKLFHESRKNKSAIVIVTVKEHAEFYAQLMLRYRLLSAIEPVP</sequence>
<dbReference type="EMBL" id="CM039426">
    <property type="protein sequence ID" value="KAI4357086.1"/>
    <property type="molecule type" value="Genomic_DNA"/>
</dbReference>
<reference evidence="1 2" key="1">
    <citation type="journal article" date="2022" name="DNA Res.">
        <title>Chromosomal-level genome assembly of the orchid tree Bauhinia variegata (Leguminosae; Cercidoideae) supports the allotetraploid origin hypothesis of Bauhinia.</title>
        <authorList>
            <person name="Zhong Y."/>
            <person name="Chen Y."/>
            <person name="Zheng D."/>
            <person name="Pang J."/>
            <person name="Liu Y."/>
            <person name="Luo S."/>
            <person name="Meng S."/>
            <person name="Qian L."/>
            <person name="Wei D."/>
            <person name="Dai S."/>
            <person name="Zhou R."/>
        </authorList>
    </citation>
    <scope>NUCLEOTIDE SEQUENCE [LARGE SCALE GENOMIC DNA]</scope>
    <source>
        <strain evidence="1">BV-YZ2020</strain>
    </source>
</reference>
<name>A0ACB9Q8C9_BAUVA</name>
<evidence type="ECO:0000313" key="1">
    <source>
        <dbReference type="EMBL" id="KAI4357086.1"/>
    </source>
</evidence>
<organism evidence="1 2">
    <name type="scientific">Bauhinia variegata</name>
    <name type="common">Purple orchid tree</name>
    <name type="synonym">Phanera variegata</name>
    <dbReference type="NCBI Taxonomy" id="167791"/>
    <lineage>
        <taxon>Eukaryota</taxon>
        <taxon>Viridiplantae</taxon>
        <taxon>Streptophyta</taxon>
        <taxon>Embryophyta</taxon>
        <taxon>Tracheophyta</taxon>
        <taxon>Spermatophyta</taxon>
        <taxon>Magnoliopsida</taxon>
        <taxon>eudicotyledons</taxon>
        <taxon>Gunneridae</taxon>
        <taxon>Pentapetalae</taxon>
        <taxon>rosids</taxon>
        <taxon>fabids</taxon>
        <taxon>Fabales</taxon>
        <taxon>Fabaceae</taxon>
        <taxon>Cercidoideae</taxon>
        <taxon>Cercideae</taxon>
        <taxon>Bauhiniinae</taxon>
        <taxon>Bauhinia</taxon>
    </lineage>
</organism>
<comment type="caution">
    <text evidence="1">The sequence shown here is derived from an EMBL/GenBank/DDBJ whole genome shotgun (WGS) entry which is preliminary data.</text>
</comment>
<evidence type="ECO:0000313" key="2">
    <source>
        <dbReference type="Proteomes" id="UP000828941"/>
    </source>
</evidence>